<dbReference type="AlphaFoldDB" id="A0A151NET2"/>
<evidence type="ECO:0000256" key="1">
    <source>
        <dbReference type="SAM" id="SignalP"/>
    </source>
</evidence>
<dbReference type="Proteomes" id="UP000050525">
    <property type="component" value="Unassembled WGS sequence"/>
</dbReference>
<reference evidence="2 3" key="1">
    <citation type="journal article" date="2012" name="Genome Biol.">
        <title>Sequencing three crocodilian genomes to illuminate the evolution of archosaurs and amniotes.</title>
        <authorList>
            <person name="St John J.A."/>
            <person name="Braun E.L."/>
            <person name="Isberg S.R."/>
            <person name="Miles L.G."/>
            <person name="Chong A.Y."/>
            <person name="Gongora J."/>
            <person name="Dalzell P."/>
            <person name="Moran C."/>
            <person name="Bed'hom B."/>
            <person name="Abzhanov A."/>
            <person name="Burgess S.C."/>
            <person name="Cooksey A.M."/>
            <person name="Castoe T.A."/>
            <person name="Crawford N.G."/>
            <person name="Densmore L.D."/>
            <person name="Drew J.C."/>
            <person name="Edwards S.V."/>
            <person name="Faircloth B.C."/>
            <person name="Fujita M.K."/>
            <person name="Greenwold M.J."/>
            <person name="Hoffmann F.G."/>
            <person name="Howard J.M."/>
            <person name="Iguchi T."/>
            <person name="Janes D.E."/>
            <person name="Khan S.Y."/>
            <person name="Kohno S."/>
            <person name="de Koning A.J."/>
            <person name="Lance S.L."/>
            <person name="McCarthy F.M."/>
            <person name="McCormack J.E."/>
            <person name="Merchant M.E."/>
            <person name="Peterson D.G."/>
            <person name="Pollock D.D."/>
            <person name="Pourmand N."/>
            <person name="Raney B.J."/>
            <person name="Roessler K.A."/>
            <person name="Sanford J.R."/>
            <person name="Sawyer R.H."/>
            <person name="Schmidt C.J."/>
            <person name="Triplett E.W."/>
            <person name="Tuberville T.D."/>
            <person name="Venegas-Anaya M."/>
            <person name="Howard J.T."/>
            <person name="Jarvis E.D."/>
            <person name="Guillette L.J.Jr."/>
            <person name="Glenn T.C."/>
            <person name="Green R.E."/>
            <person name="Ray D.A."/>
        </authorList>
    </citation>
    <scope>NUCLEOTIDE SEQUENCE [LARGE SCALE GENOMIC DNA]</scope>
    <source>
        <strain evidence="2">KSC_2009_1</strain>
    </source>
</reference>
<keyword evidence="3" id="KW-1185">Reference proteome</keyword>
<protein>
    <submittedName>
        <fullName evidence="2">Uncharacterized protein</fullName>
    </submittedName>
</protein>
<accession>A0A151NET2</accession>
<dbReference type="EMBL" id="AKHW03003201">
    <property type="protein sequence ID" value="KYO35302.1"/>
    <property type="molecule type" value="Genomic_DNA"/>
</dbReference>
<proteinExistence type="predicted"/>
<comment type="caution">
    <text evidence="2">The sequence shown here is derived from an EMBL/GenBank/DDBJ whole genome shotgun (WGS) entry which is preliminary data.</text>
</comment>
<feature type="signal peptide" evidence="1">
    <location>
        <begin position="1"/>
        <end position="17"/>
    </location>
</feature>
<evidence type="ECO:0000313" key="2">
    <source>
        <dbReference type="EMBL" id="KYO35302.1"/>
    </source>
</evidence>
<evidence type="ECO:0000313" key="3">
    <source>
        <dbReference type="Proteomes" id="UP000050525"/>
    </source>
</evidence>
<organism evidence="2 3">
    <name type="scientific">Alligator mississippiensis</name>
    <name type="common">American alligator</name>
    <dbReference type="NCBI Taxonomy" id="8496"/>
    <lineage>
        <taxon>Eukaryota</taxon>
        <taxon>Metazoa</taxon>
        <taxon>Chordata</taxon>
        <taxon>Craniata</taxon>
        <taxon>Vertebrata</taxon>
        <taxon>Euteleostomi</taxon>
        <taxon>Archelosauria</taxon>
        <taxon>Archosauria</taxon>
        <taxon>Crocodylia</taxon>
        <taxon>Alligatoridae</taxon>
        <taxon>Alligatorinae</taxon>
        <taxon>Alligator</taxon>
    </lineage>
</organism>
<feature type="chain" id="PRO_5007585998" evidence="1">
    <location>
        <begin position="18"/>
        <end position="140"/>
    </location>
</feature>
<keyword evidence="1" id="KW-0732">Signal</keyword>
<name>A0A151NET2_ALLMI</name>
<sequence>MLVVAVHLQLLPQGARAKQNVSTCHGLAQMLGVAYPCTRESILHSRSQQSFFLGEKWETPNPFGLQVTENRWKRKICQVHSLQPWLSEEVQMHDCTAEMKHFVFSDILLLTLLPVELTVAREGSYMLCPKSDMSYGYSWH</sequence>
<gene>
    <name evidence="2" type="ORF">Y1Q_0007897</name>
</gene>